<name>A0A9W4MXW3_PENNA</name>
<accession>A0A9W4MXW3</accession>
<dbReference type="Proteomes" id="UP001153461">
    <property type="component" value="Unassembled WGS sequence"/>
</dbReference>
<dbReference type="EMBL" id="CAJVNV010000499">
    <property type="protein sequence ID" value="CAG8216305.1"/>
    <property type="molecule type" value="Genomic_DNA"/>
</dbReference>
<gene>
    <name evidence="3" type="ORF">PNAL_LOCUS7924</name>
</gene>
<dbReference type="InterPro" id="IPR007400">
    <property type="entry name" value="PrpF-like"/>
</dbReference>
<keyword evidence="2" id="KW-0413">Isomerase</keyword>
<dbReference type="SUPFAM" id="SSF54506">
    <property type="entry name" value="Diaminopimelate epimerase-like"/>
    <property type="match status" value="2"/>
</dbReference>
<evidence type="ECO:0000313" key="4">
    <source>
        <dbReference type="Proteomes" id="UP001153461"/>
    </source>
</evidence>
<dbReference type="Gene3D" id="3.10.310.10">
    <property type="entry name" value="Diaminopimelate Epimerase, Chain A, domain 1"/>
    <property type="match status" value="2"/>
</dbReference>
<dbReference type="OrthoDB" id="10267539at2759"/>
<dbReference type="PANTHER" id="PTHR43709:SF2">
    <property type="entry name" value="DUF453 DOMAIN PROTEIN (AFU_ORTHOLOGUE AFUA_6G00360)"/>
    <property type="match status" value="1"/>
</dbReference>
<organism evidence="3 4">
    <name type="scientific">Penicillium nalgiovense</name>
    <dbReference type="NCBI Taxonomy" id="60175"/>
    <lineage>
        <taxon>Eukaryota</taxon>
        <taxon>Fungi</taxon>
        <taxon>Dikarya</taxon>
        <taxon>Ascomycota</taxon>
        <taxon>Pezizomycotina</taxon>
        <taxon>Eurotiomycetes</taxon>
        <taxon>Eurotiomycetidae</taxon>
        <taxon>Eurotiales</taxon>
        <taxon>Aspergillaceae</taxon>
        <taxon>Penicillium</taxon>
    </lineage>
</organism>
<protein>
    <recommendedName>
        <fullName evidence="5">PrpF protein</fullName>
    </recommendedName>
</protein>
<evidence type="ECO:0000313" key="3">
    <source>
        <dbReference type="EMBL" id="CAG8216305.1"/>
    </source>
</evidence>
<reference evidence="3" key="1">
    <citation type="submission" date="2021-07" db="EMBL/GenBank/DDBJ databases">
        <authorList>
            <person name="Branca A.L. A."/>
        </authorList>
    </citation>
    <scope>NUCLEOTIDE SEQUENCE</scope>
</reference>
<dbReference type="PANTHER" id="PTHR43709">
    <property type="entry name" value="ACONITATE ISOMERASE-RELATED"/>
    <property type="match status" value="1"/>
</dbReference>
<dbReference type="Pfam" id="PF04303">
    <property type="entry name" value="PrpF"/>
    <property type="match status" value="1"/>
</dbReference>
<comment type="similarity">
    <text evidence="1">Belongs to the PrpF family.</text>
</comment>
<dbReference type="AlphaFoldDB" id="A0A9W4MXW3"/>
<evidence type="ECO:0000256" key="2">
    <source>
        <dbReference type="ARBA" id="ARBA00023235"/>
    </source>
</evidence>
<proteinExistence type="inferred from homology"/>
<sequence>MIYTFVHTYVLSQSAHSPPNGTIRHRHRCHSEVFRPNMISLKQWAGHYKPSMFKRLSRLPCRSTLTQLAPSSRRYLQTEKQHSLPAAYYRGGTSRAVFFKQEDLPPNKNDWAPIFRSVIGSPDPHGRQLDGLGGGLSSLSKVCVVGASTHDEADVDYTFISLGIKNTDVDYSSNCGNMSAAVGPFAVDAHVFPLQNPSPDSASVRVHNTNTGKIIHSFFPVVDGEAAASGDFAIDGVAGTAARVQLDFINPAGSVTGKLLPTGNAVDIFDGIRATCIDVGNPCVFVQAADLAVGGNLTPDEITAHPDLLPRLDSIRRQAGVKMGIADEIAAVPGSVPKICVVAAPSTTDSRDIELRQTSADVDLLARALSVGQPHRAVPITVALALAAAARVPQSTVAGVVDEDPVDSAGITIGHASGNLLVGANFDVDGALTSATVFRTARRLFEGHIYWKNDT</sequence>
<dbReference type="GO" id="GO:0016853">
    <property type="term" value="F:isomerase activity"/>
    <property type="evidence" value="ECO:0007669"/>
    <property type="project" value="UniProtKB-KW"/>
</dbReference>
<comment type="caution">
    <text evidence="3">The sequence shown here is derived from an EMBL/GenBank/DDBJ whole genome shotgun (WGS) entry which is preliminary data.</text>
</comment>
<evidence type="ECO:0000256" key="1">
    <source>
        <dbReference type="ARBA" id="ARBA00007673"/>
    </source>
</evidence>
<evidence type="ECO:0008006" key="5">
    <source>
        <dbReference type="Google" id="ProtNLM"/>
    </source>
</evidence>